<name>A0A8J2JVU6_9HEXA</name>
<feature type="non-terminal residue" evidence="2">
    <location>
        <position position="1"/>
    </location>
</feature>
<feature type="repeat" description="ANK" evidence="1">
    <location>
        <begin position="9"/>
        <end position="41"/>
    </location>
</feature>
<sequence>NINLRTKNNGATPLQRAVKANKKEMVKFLLTENADASIQDYDGLTALDCAKRGGHEDLVKLLQPK</sequence>
<dbReference type="InterPro" id="IPR002110">
    <property type="entry name" value="Ankyrin_rpt"/>
</dbReference>
<accession>A0A8J2JVU6</accession>
<protein>
    <recommendedName>
        <fullName evidence="4">Ankyrin repeat domain-containing protein</fullName>
    </recommendedName>
</protein>
<dbReference type="PROSITE" id="PS50088">
    <property type="entry name" value="ANK_REPEAT"/>
    <property type="match status" value="1"/>
</dbReference>
<gene>
    <name evidence="2" type="ORF">AFUS01_LOCUS4955</name>
</gene>
<dbReference type="EMBL" id="CAJVCH010031411">
    <property type="protein sequence ID" value="CAG7709975.1"/>
    <property type="molecule type" value="Genomic_DNA"/>
</dbReference>
<evidence type="ECO:0008006" key="4">
    <source>
        <dbReference type="Google" id="ProtNLM"/>
    </source>
</evidence>
<evidence type="ECO:0000313" key="3">
    <source>
        <dbReference type="Proteomes" id="UP000708208"/>
    </source>
</evidence>
<reference evidence="2" key="1">
    <citation type="submission" date="2021-06" db="EMBL/GenBank/DDBJ databases">
        <authorList>
            <person name="Hodson N. C."/>
            <person name="Mongue J. A."/>
            <person name="Jaron S. K."/>
        </authorList>
    </citation>
    <scope>NUCLEOTIDE SEQUENCE</scope>
</reference>
<dbReference type="SMART" id="SM00248">
    <property type="entry name" value="ANK"/>
    <property type="match status" value="1"/>
</dbReference>
<dbReference type="PANTHER" id="PTHR24198">
    <property type="entry name" value="ANKYRIN REPEAT AND PROTEIN KINASE DOMAIN-CONTAINING PROTEIN"/>
    <property type="match status" value="1"/>
</dbReference>
<keyword evidence="1" id="KW-0040">ANK repeat</keyword>
<dbReference type="Pfam" id="PF12796">
    <property type="entry name" value="Ank_2"/>
    <property type="match status" value="1"/>
</dbReference>
<proteinExistence type="predicted"/>
<dbReference type="PROSITE" id="PS50297">
    <property type="entry name" value="ANK_REP_REGION"/>
    <property type="match status" value="1"/>
</dbReference>
<evidence type="ECO:0000256" key="1">
    <source>
        <dbReference type="PROSITE-ProRule" id="PRU00023"/>
    </source>
</evidence>
<evidence type="ECO:0000313" key="2">
    <source>
        <dbReference type="EMBL" id="CAG7709975.1"/>
    </source>
</evidence>
<dbReference type="Proteomes" id="UP000708208">
    <property type="component" value="Unassembled WGS sequence"/>
</dbReference>
<comment type="caution">
    <text evidence="2">The sequence shown here is derived from an EMBL/GenBank/DDBJ whole genome shotgun (WGS) entry which is preliminary data.</text>
</comment>
<keyword evidence="3" id="KW-1185">Reference proteome</keyword>
<dbReference type="AlphaFoldDB" id="A0A8J2JVU6"/>
<dbReference type="OrthoDB" id="539213at2759"/>
<organism evidence="2 3">
    <name type="scientific">Allacma fusca</name>
    <dbReference type="NCBI Taxonomy" id="39272"/>
    <lineage>
        <taxon>Eukaryota</taxon>
        <taxon>Metazoa</taxon>
        <taxon>Ecdysozoa</taxon>
        <taxon>Arthropoda</taxon>
        <taxon>Hexapoda</taxon>
        <taxon>Collembola</taxon>
        <taxon>Symphypleona</taxon>
        <taxon>Sminthuridae</taxon>
        <taxon>Allacma</taxon>
    </lineage>
</organism>
<dbReference type="PANTHER" id="PTHR24198:SF165">
    <property type="entry name" value="ANKYRIN REPEAT-CONTAINING PROTEIN-RELATED"/>
    <property type="match status" value="1"/>
</dbReference>